<organism evidence="4 5">
    <name type="scientific">Streptomyces longisporoflavus</name>
    <dbReference type="NCBI Taxonomy" id="28044"/>
    <lineage>
        <taxon>Bacteria</taxon>
        <taxon>Bacillati</taxon>
        <taxon>Actinomycetota</taxon>
        <taxon>Actinomycetes</taxon>
        <taxon>Kitasatosporales</taxon>
        <taxon>Streptomycetaceae</taxon>
        <taxon>Streptomyces</taxon>
    </lineage>
</organism>
<sequence>MRCQKLMMGFVLSTTLATLAVAVPPTGAVGRPGAEGRVTKAEPGSRAGAGSTAGATAGDRPASGPASGRAGDRAGEKAAGVSLFRGRAFDTCLAPSVDTMRRWSSSDYKAVGVYFGGRGRACPRQPHLSHGWMRAVRGQGWKVLPLYVGSQSPCVISKNKKHVRMGRYPVQQGAREGRDAVKRAKSFGMRASSPLYLDMEAYNYRQVECGKTTLAFVRAWNREVRRSGYVPGFYSSANFGVRHMETARRAGVRDLPSVIWFARWHKRPSLYNEPVLRKNAWQERRIHQYAGNVKERHGGRTLKIDRNLVHAPVARIS</sequence>
<dbReference type="EMBL" id="JBIRGQ010000006">
    <property type="protein sequence ID" value="MFH8549460.1"/>
    <property type="molecule type" value="Genomic_DNA"/>
</dbReference>
<reference evidence="4 5" key="1">
    <citation type="submission" date="2024-10" db="EMBL/GenBank/DDBJ databases">
        <title>The Natural Products Discovery Center: Release of the First 8490 Sequenced Strains for Exploring Actinobacteria Biosynthetic Diversity.</title>
        <authorList>
            <person name="Kalkreuter E."/>
            <person name="Kautsar S.A."/>
            <person name="Yang D."/>
            <person name="Bader C.D."/>
            <person name="Teijaro C.N."/>
            <person name="Fluegel L."/>
            <person name="Davis C.M."/>
            <person name="Simpson J.R."/>
            <person name="Lauterbach L."/>
            <person name="Steele A.D."/>
            <person name="Gui C."/>
            <person name="Meng S."/>
            <person name="Li G."/>
            <person name="Viehrig K."/>
            <person name="Ye F."/>
            <person name="Su P."/>
            <person name="Kiefer A.F."/>
            <person name="Nichols A."/>
            <person name="Cepeda A.J."/>
            <person name="Yan W."/>
            <person name="Fan B."/>
            <person name="Jiang Y."/>
            <person name="Adhikari A."/>
            <person name="Zheng C.-J."/>
            <person name="Schuster L."/>
            <person name="Cowan T.M."/>
            <person name="Smanski M.J."/>
            <person name="Chevrette M.G."/>
            <person name="De Carvalho L.P.S."/>
            <person name="Shen B."/>
        </authorList>
    </citation>
    <scope>NUCLEOTIDE SEQUENCE [LARGE SCALE GENOMIC DNA]</scope>
    <source>
        <strain evidence="4 5">NPDC017990</strain>
    </source>
</reference>
<evidence type="ECO:0000256" key="1">
    <source>
        <dbReference type="SAM" id="MobiDB-lite"/>
    </source>
</evidence>
<evidence type="ECO:0000313" key="4">
    <source>
        <dbReference type="EMBL" id="MFH8549460.1"/>
    </source>
</evidence>
<feature type="region of interest" description="Disordered" evidence="1">
    <location>
        <begin position="25"/>
        <end position="74"/>
    </location>
</feature>
<proteinExistence type="predicted"/>
<dbReference type="Pfam" id="PF08924">
    <property type="entry name" value="Rv2525c_GlyHyd-like"/>
    <property type="match status" value="1"/>
</dbReference>
<protein>
    <submittedName>
        <fullName evidence="4">DUF1906 domain-containing protein</fullName>
    </submittedName>
</protein>
<feature type="compositionally biased region" description="Low complexity" evidence="1">
    <location>
        <begin position="44"/>
        <end position="58"/>
    </location>
</feature>
<feature type="chain" id="PRO_5046559753" evidence="2">
    <location>
        <begin position="23"/>
        <end position="317"/>
    </location>
</feature>
<evidence type="ECO:0000256" key="2">
    <source>
        <dbReference type="SAM" id="SignalP"/>
    </source>
</evidence>
<dbReference type="InterPro" id="IPR015020">
    <property type="entry name" value="Rv2525c-like_Glyco_Hydro-like"/>
</dbReference>
<dbReference type="Gene3D" id="3.20.20.80">
    <property type="entry name" value="Glycosidases"/>
    <property type="match status" value="1"/>
</dbReference>
<dbReference type="RefSeq" id="WP_397715898.1">
    <property type="nucleotide sequence ID" value="NZ_JBIRGN010000006.1"/>
</dbReference>
<gene>
    <name evidence="4" type="ORF">ACH4F9_31075</name>
</gene>
<evidence type="ECO:0000259" key="3">
    <source>
        <dbReference type="Pfam" id="PF08924"/>
    </source>
</evidence>
<keyword evidence="5" id="KW-1185">Reference proteome</keyword>
<evidence type="ECO:0000313" key="5">
    <source>
        <dbReference type="Proteomes" id="UP001610818"/>
    </source>
</evidence>
<keyword evidence="2" id="KW-0732">Signal</keyword>
<dbReference type="InterPro" id="IPR017853">
    <property type="entry name" value="GH"/>
</dbReference>
<feature type="signal peptide" evidence="2">
    <location>
        <begin position="1"/>
        <end position="22"/>
    </location>
</feature>
<comment type="caution">
    <text evidence="4">The sequence shown here is derived from an EMBL/GenBank/DDBJ whole genome shotgun (WGS) entry which is preliminary data.</text>
</comment>
<feature type="domain" description="Rv2525c-like glycoside hydrolase-like" evidence="3">
    <location>
        <begin position="102"/>
        <end position="309"/>
    </location>
</feature>
<name>A0ABW7QWU0_9ACTN</name>
<dbReference type="Proteomes" id="UP001610818">
    <property type="component" value="Unassembled WGS sequence"/>
</dbReference>
<accession>A0ABW7QWU0</accession>
<dbReference type="SUPFAM" id="SSF51445">
    <property type="entry name" value="(Trans)glycosidases"/>
    <property type="match status" value="1"/>
</dbReference>